<sequence>MNKFRKFYEDKLREIDIEGGGDCLELKLKLQERWIKDLTEQTEMMAKIVKELEEEATARVRMLEDKLRQTSKAAYEKVFYVENDLKNLLEFIRRIRDDCKWSIDGLQFYDVTYNDLFGREQSCECDETPKDAIVVPVSNGLDSKKDTSCNTEIENSEFEEILKKKAEEYEALKQSMLDMRSALTEEVACKHDMISALKKDVQQLEERCLQADKQTAFKDDIIKELRKEIKQLKQQMSCNVPFKQFKNNRSKTVFTTIRHGFNTEKPRFSTLKKENAEKKSEEVENLEKKLQAAEDKIRQMKPRVIMTTAWTAMDDLSDREKELEDEICRRQCEVEELKCKCSDLEKALESSQARAENLQKAVDLYLNSINVLEASEERARIEIEQQRVTIVNLQEALVTVKQELDEIRQKNQQDVSVGWAARWFGTSTPAPKSNTKSVHDV</sequence>
<evidence type="ECO:0000313" key="3">
    <source>
        <dbReference type="Proteomes" id="UP000292052"/>
    </source>
</evidence>
<keyword evidence="1" id="KW-0175">Coiled coil</keyword>
<keyword evidence="3" id="KW-1185">Reference proteome</keyword>
<feature type="coiled-coil region" evidence="1">
    <location>
        <begin position="35"/>
        <end position="73"/>
    </location>
</feature>
<feature type="coiled-coil region" evidence="1">
    <location>
        <begin position="155"/>
        <end position="235"/>
    </location>
</feature>
<organism evidence="2 3">
    <name type="scientific">Asbolus verrucosus</name>
    <name type="common">Desert ironclad beetle</name>
    <dbReference type="NCBI Taxonomy" id="1661398"/>
    <lineage>
        <taxon>Eukaryota</taxon>
        <taxon>Metazoa</taxon>
        <taxon>Ecdysozoa</taxon>
        <taxon>Arthropoda</taxon>
        <taxon>Hexapoda</taxon>
        <taxon>Insecta</taxon>
        <taxon>Pterygota</taxon>
        <taxon>Neoptera</taxon>
        <taxon>Endopterygota</taxon>
        <taxon>Coleoptera</taxon>
        <taxon>Polyphaga</taxon>
        <taxon>Cucujiformia</taxon>
        <taxon>Tenebrionidae</taxon>
        <taxon>Pimeliinae</taxon>
        <taxon>Asbolus</taxon>
    </lineage>
</organism>
<feature type="coiled-coil region" evidence="1">
    <location>
        <begin position="269"/>
        <end position="303"/>
    </location>
</feature>
<protein>
    <submittedName>
        <fullName evidence="2">Uncharacterized protein</fullName>
    </submittedName>
</protein>
<dbReference type="Proteomes" id="UP000292052">
    <property type="component" value="Unassembled WGS sequence"/>
</dbReference>
<dbReference type="EMBL" id="QDEB01004057">
    <property type="protein sequence ID" value="RZC42884.1"/>
    <property type="molecule type" value="Genomic_DNA"/>
</dbReference>
<feature type="coiled-coil region" evidence="1">
    <location>
        <begin position="334"/>
        <end position="413"/>
    </location>
</feature>
<dbReference type="AlphaFoldDB" id="A0A482WCS7"/>
<evidence type="ECO:0000313" key="2">
    <source>
        <dbReference type="EMBL" id="RZC42884.1"/>
    </source>
</evidence>
<name>A0A482WCS7_ASBVE</name>
<dbReference type="OrthoDB" id="6350415at2759"/>
<evidence type="ECO:0000256" key="1">
    <source>
        <dbReference type="SAM" id="Coils"/>
    </source>
</evidence>
<gene>
    <name evidence="2" type="ORF">BDFB_003218</name>
</gene>
<accession>A0A482WCS7</accession>
<reference evidence="2 3" key="1">
    <citation type="submission" date="2017-03" db="EMBL/GenBank/DDBJ databases">
        <title>Genome of the blue death feigning beetle - Asbolus verrucosus.</title>
        <authorList>
            <person name="Rider S.D."/>
        </authorList>
    </citation>
    <scope>NUCLEOTIDE SEQUENCE [LARGE SCALE GENOMIC DNA]</scope>
    <source>
        <strain evidence="2">Butters</strain>
        <tissue evidence="2">Head and leg muscle</tissue>
    </source>
</reference>
<proteinExistence type="predicted"/>
<comment type="caution">
    <text evidence="2">The sequence shown here is derived from an EMBL/GenBank/DDBJ whole genome shotgun (WGS) entry which is preliminary data.</text>
</comment>